<dbReference type="EMBL" id="JBHSQN010000015">
    <property type="protein sequence ID" value="MFC6013889.1"/>
    <property type="molecule type" value="Genomic_DNA"/>
</dbReference>
<evidence type="ECO:0000313" key="4">
    <source>
        <dbReference type="EMBL" id="MFC6013889.1"/>
    </source>
</evidence>
<dbReference type="GO" id="GO:0005524">
    <property type="term" value="F:ATP binding"/>
    <property type="evidence" value="ECO:0007669"/>
    <property type="project" value="UniProtKB-KW"/>
</dbReference>
<evidence type="ECO:0000313" key="5">
    <source>
        <dbReference type="Proteomes" id="UP001596223"/>
    </source>
</evidence>
<dbReference type="InterPro" id="IPR027417">
    <property type="entry name" value="P-loop_NTPase"/>
</dbReference>
<name>A0ABW1JWM9_9NOCA</name>
<comment type="caution">
    <text evidence="4">The sequence shown here is derived from an EMBL/GenBank/DDBJ whole genome shotgun (WGS) entry which is preliminary data.</text>
</comment>
<dbReference type="InterPro" id="IPR003593">
    <property type="entry name" value="AAA+_ATPase"/>
</dbReference>
<feature type="domain" description="ABC transporter" evidence="3">
    <location>
        <begin position="3"/>
        <end position="235"/>
    </location>
</feature>
<keyword evidence="1" id="KW-0547">Nucleotide-binding</keyword>
<keyword evidence="2 4" id="KW-0067">ATP-binding</keyword>
<protein>
    <submittedName>
        <fullName evidence="4">ABC transporter ATP-binding protein</fullName>
    </submittedName>
</protein>
<keyword evidence="5" id="KW-1185">Reference proteome</keyword>
<dbReference type="PROSITE" id="PS50893">
    <property type="entry name" value="ABC_TRANSPORTER_2"/>
    <property type="match status" value="1"/>
</dbReference>
<gene>
    <name evidence="4" type="ORF">ACFP3H_22775</name>
</gene>
<organism evidence="4 5">
    <name type="scientific">Nocardia lasii</name>
    <dbReference type="NCBI Taxonomy" id="1616107"/>
    <lineage>
        <taxon>Bacteria</taxon>
        <taxon>Bacillati</taxon>
        <taxon>Actinomycetota</taxon>
        <taxon>Actinomycetes</taxon>
        <taxon>Mycobacteriales</taxon>
        <taxon>Nocardiaceae</taxon>
        <taxon>Nocardia</taxon>
    </lineage>
</organism>
<reference evidence="5" key="1">
    <citation type="journal article" date="2019" name="Int. J. Syst. Evol. Microbiol.">
        <title>The Global Catalogue of Microorganisms (GCM) 10K type strain sequencing project: providing services to taxonomists for standard genome sequencing and annotation.</title>
        <authorList>
            <consortium name="The Broad Institute Genomics Platform"/>
            <consortium name="The Broad Institute Genome Sequencing Center for Infectious Disease"/>
            <person name="Wu L."/>
            <person name="Ma J."/>
        </authorList>
    </citation>
    <scope>NUCLEOTIDE SEQUENCE [LARGE SCALE GENOMIC DNA]</scope>
    <source>
        <strain evidence="5">CCUG 36956</strain>
    </source>
</reference>
<dbReference type="PANTHER" id="PTHR42794:SF2">
    <property type="entry name" value="ABC TRANSPORTER ATP-BINDING PROTEIN"/>
    <property type="match status" value="1"/>
</dbReference>
<dbReference type="InterPro" id="IPR003439">
    <property type="entry name" value="ABC_transporter-like_ATP-bd"/>
</dbReference>
<evidence type="ECO:0000256" key="1">
    <source>
        <dbReference type="ARBA" id="ARBA00022741"/>
    </source>
</evidence>
<dbReference type="PROSITE" id="PS00211">
    <property type="entry name" value="ABC_TRANSPORTER_1"/>
    <property type="match status" value="1"/>
</dbReference>
<dbReference type="SMART" id="SM00382">
    <property type="entry name" value="AAA"/>
    <property type="match status" value="1"/>
</dbReference>
<dbReference type="SUPFAM" id="SSF52540">
    <property type="entry name" value="P-loop containing nucleoside triphosphate hydrolases"/>
    <property type="match status" value="1"/>
</dbReference>
<dbReference type="RefSeq" id="WP_378609044.1">
    <property type="nucleotide sequence ID" value="NZ_JBHSQN010000015.1"/>
</dbReference>
<dbReference type="Proteomes" id="UP001596223">
    <property type="component" value="Unassembled WGS sequence"/>
</dbReference>
<dbReference type="PANTHER" id="PTHR42794">
    <property type="entry name" value="HEMIN IMPORT ATP-BINDING PROTEIN HMUV"/>
    <property type="match status" value="1"/>
</dbReference>
<accession>A0ABW1JWM9</accession>
<sequence length="271" mass="29440">MTVRAKEIDWSRGGRQVLHGVNIDPSPGETIGLLGPNGSGKSSLLRLLGGIDRPDAGQVLLDDTDLRSLRRRQVARRVAMVDQHADTELDITVREVVRLGRIPHGGMFGGDEAVDRAAVDRAMAHTGIAGHAERRWHTLSGGERQRAQIARALAQEPDELLLDEPTNHLDIQHQLDILALVAALPLTSYIALHDLNLAAMYCDRVVVLASGRVVAFGTAAEVITAELVEQVYQVRATVTVDPIAGYPTVTYRPGRVGVPDRPQPKHCPSPR</sequence>
<evidence type="ECO:0000256" key="2">
    <source>
        <dbReference type="ARBA" id="ARBA00022840"/>
    </source>
</evidence>
<evidence type="ECO:0000259" key="3">
    <source>
        <dbReference type="PROSITE" id="PS50893"/>
    </source>
</evidence>
<dbReference type="Gene3D" id="3.40.50.300">
    <property type="entry name" value="P-loop containing nucleotide triphosphate hydrolases"/>
    <property type="match status" value="1"/>
</dbReference>
<proteinExistence type="predicted"/>
<dbReference type="CDD" id="cd03214">
    <property type="entry name" value="ABC_Iron-Siderophores_B12_Hemin"/>
    <property type="match status" value="1"/>
</dbReference>
<dbReference type="Pfam" id="PF00005">
    <property type="entry name" value="ABC_tran"/>
    <property type="match status" value="1"/>
</dbReference>
<dbReference type="InterPro" id="IPR017871">
    <property type="entry name" value="ABC_transporter-like_CS"/>
</dbReference>